<feature type="active site" description="Nucleophile" evidence="1">
    <location>
        <position position="40"/>
    </location>
</feature>
<feature type="disulfide bond" evidence="2">
    <location>
        <begin position="57"/>
        <end position="82"/>
    </location>
</feature>
<dbReference type="InterPro" id="IPR037460">
    <property type="entry name" value="SEST-like"/>
</dbReference>
<keyword evidence="3" id="KW-0732">Signal</keyword>
<feature type="chain" id="PRO_5010318435" evidence="3">
    <location>
        <begin position="30"/>
        <end position="264"/>
    </location>
</feature>
<dbReference type="Pfam" id="PF13472">
    <property type="entry name" value="Lipase_GDSL_2"/>
    <property type="match status" value="1"/>
</dbReference>
<evidence type="ECO:0000256" key="2">
    <source>
        <dbReference type="PIRSR" id="PIRSR637460-2"/>
    </source>
</evidence>
<dbReference type="RefSeq" id="WP_069462612.1">
    <property type="nucleotide sequence ID" value="NZ_FODD01000018.1"/>
</dbReference>
<feature type="domain" description="SGNH hydrolase-type esterase" evidence="4">
    <location>
        <begin position="36"/>
        <end position="252"/>
    </location>
</feature>
<evidence type="ECO:0000313" key="5">
    <source>
        <dbReference type="EMBL" id="SEO13233.1"/>
    </source>
</evidence>
<organism evidence="5 6">
    <name type="scientific">Actinacidiphila rubida</name>
    <dbReference type="NCBI Taxonomy" id="310780"/>
    <lineage>
        <taxon>Bacteria</taxon>
        <taxon>Bacillati</taxon>
        <taxon>Actinomycetota</taxon>
        <taxon>Actinomycetes</taxon>
        <taxon>Kitasatosporales</taxon>
        <taxon>Streptomycetaceae</taxon>
        <taxon>Actinacidiphila</taxon>
    </lineage>
</organism>
<name>A0A1H8M7C0_9ACTN</name>
<keyword evidence="6" id="KW-1185">Reference proteome</keyword>
<dbReference type="GO" id="GO:0004806">
    <property type="term" value="F:triacylglycerol lipase activity"/>
    <property type="evidence" value="ECO:0007669"/>
    <property type="project" value="TreeGrafter"/>
</dbReference>
<evidence type="ECO:0000313" key="6">
    <source>
        <dbReference type="Proteomes" id="UP000181951"/>
    </source>
</evidence>
<dbReference type="STRING" id="310780.SAMN05216267_101836"/>
<feature type="signal peptide" evidence="3">
    <location>
        <begin position="1"/>
        <end position="29"/>
    </location>
</feature>
<dbReference type="InterPro" id="IPR036514">
    <property type="entry name" value="SGNH_hydro_sf"/>
</dbReference>
<keyword evidence="5" id="KW-0378">Hydrolase</keyword>
<feature type="active site" evidence="1">
    <location>
        <position position="246"/>
    </location>
</feature>
<dbReference type="GO" id="GO:0019433">
    <property type="term" value="P:triglyceride catabolic process"/>
    <property type="evidence" value="ECO:0007669"/>
    <property type="project" value="TreeGrafter"/>
</dbReference>
<gene>
    <name evidence="5" type="ORF">SAMN05216267_101836</name>
</gene>
<keyword evidence="2" id="KW-1015">Disulfide bond</keyword>
<dbReference type="Gene3D" id="3.40.50.1110">
    <property type="entry name" value="SGNH hydrolase"/>
    <property type="match status" value="1"/>
</dbReference>
<dbReference type="EMBL" id="FODD01000018">
    <property type="protein sequence ID" value="SEO13233.1"/>
    <property type="molecule type" value="Genomic_DNA"/>
</dbReference>
<dbReference type="AlphaFoldDB" id="A0A1H8M7C0"/>
<dbReference type="PANTHER" id="PTHR37981">
    <property type="entry name" value="LIPASE 2"/>
    <property type="match status" value="1"/>
</dbReference>
<dbReference type="SUPFAM" id="SSF52266">
    <property type="entry name" value="SGNH hydrolase"/>
    <property type="match status" value="1"/>
</dbReference>
<dbReference type="CDD" id="cd01823">
    <property type="entry name" value="SEST_like"/>
    <property type="match status" value="1"/>
</dbReference>
<accession>A0A1H8M7C0</accession>
<dbReference type="PANTHER" id="PTHR37981:SF1">
    <property type="entry name" value="SGNH HYDROLASE-TYPE ESTERASE DOMAIN-CONTAINING PROTEIN"/>
    <property type="match status" value="1"/>
</dbReference>
<protein>
    <submittedName>
        <fullName evidence="5">GDSL-like Lipase/Acylhydrolase family protein</fullName>
    </submittedName>
</protein>
<sequence length="264" mass="27411">MRLTKSLAAFATLVLAVVFGVVAAGPANAAGPAYVALGDSYSAGNGAGNYDSASGNCHRSFSAYPYLWKNAHAPSSFSDTACSGAVTTDVTNSQLGPLNASTGLVSLTIGGNDAGFSDVMTTCVTGSDSDCVNRVNTAESYVRSTLPGRLDAVYNAIRAKAPNAKVVVLGYPDMYTLNVFCIGMSATKHQKIDEAADLIDTTTASVAASHGFVFGDVRTTFKGHELCSGDDYLHSLVISPSWESYHPTATGHSSGYYPVFNSKA</sequence>
<feature type="disulfide bond" evidence="2">
    <location>
        <begin position="123"/>
        <end position="131"/>
    </location>
</feature>
<dbReference type="InterPro" id="IPR013830">
    <property type="entry name" value="SGNH_hydro"/>
</dbReference>
<evidence type="ECO:0000256" key="1">
    <source>
        <dbReference type="PIRSR" id="PIRSR637460-1"/>
    </source>
</evidence>
<feature type="disulfide bond" evidence="2">
    <location>
        <begin position="181"/>
        <end position="227"/>
    </location>
</feature>
<evidence type="ECO:0000259" key="4">
    <source>
        <dbReference type="Pfam" id="PF13472"/>
    </source>
</evidence>
<proteinExistence type="predicted"/>
<reference evidence="5 6" key="1">
    <citation type="submission" date="2016-10" db="EMBL/GenBank/DDBJ databases">
        <authorList>
            <person name="de Groot N.N."/>
        </authorList>
    </citation>
    <scope>NUCLEOTIDE SEQUENCE [LARGE SCALE GENOMIC DNA]</scope>
    <source>
        <strain evidence="5 6">CGMCC 4.2026</strain>
    </source>
</reference>
<dbReference type="Proteomes" id="UP000181951">
    <property type="component" value="Unassembled WGS sequence"/>
</dbReference>
<evidence type="ECO:0000256" key="3">
    <source>
        <dbReference type="SAM" id="SignalP"/>
    </source>
</evidence>